<accession>A0A5E6N1B2</accession>
<evidence type="ECO:0000313" key="2">
    <source>
        <dbReference type="EMBL" id="VVM17210.1"/>
    </source>
</evidence>
<feature type="chain" id="PRO_5030117168" description="Secreted protein" evidence="1">
    <location>
        <begin position="32"/>
        <end position="134"/>
    </location>
</feature>
<evidence type="ECO:0008006" key="3">
    <source>
        <dbReference type="Google" id="ProtNLM"/>
    </source>
</evidence>
<organism evidence="2">
    <name type="scientific">Pseudomonas fluorescens</name>
    <dbReference type="NCBI Taxonomy" id="294"/>
    <lineage>
        <taxon>Bacteria</taxon>
        <taxon>Pseudomonadati</taxon>
        <taxon>Pseudomonadota</taxon>
        <taxon>Gammaproteobacteria</taxon>
        <taxon>Pseudomonadales</taxon>
        <taxon>Pseudomonadaceae</taxon>
        <taxon>Pseudomonas</taxon>
    </lineage>
</organism>
<feature type="signal peptide" evidence="1">
    <location>
        <begin position="1"/>
        <end position="31"/>
    </location>
</feature>
<keyword evidence="1" id="KW-0732">Signal</keyword>
<dbReference type="EMBL" id="LR700682">
    <property type="protein sequence ID" value="VVM17210.1"/>
    <property type="molecule type" value="Genomic_DNA"/>
</dbReference>
<dbReference type="AlphaFoldDB" id="A0A5E6N1B2"/>
<gene>
    <name evidence="2" type="ORF">PS683_05596</name>
</gene>
<sequence length="134" mass="14254" precursor="true">MVANVAINALMRSLAMTMPLISPTTRPMANAADTPSTTLSVSRMTIPATTPAQAITEPTDKSKCPEARQNNMVHAAMPTVEIARPSPRMFNGERKLSMSNAHSKKILTAANSMAQLSSSARRSRGLRAVGSTLC</sequence>
<proteinExistence type="predicted"/>
<name>A0A5E6N1B2_PSEFL</name>
<evidence type="ECO:0000256" key="1">
    <source>
        <dbReference type="SAM" id="SignalP"/>
    </source>
</evidence>
<protein>
    <recommendedName>
        <fullName evidence="3">Secreted protein</fullName>
    </recommendedName>
</protein>
<reference evidence="2" key="1">
    <citation type="submission" date="2019-09" db="EMBL/GenBank/DDBJ databases">
        <authorList>
            <person name="Chandra G."/>
            <person name="Truman W A."/>
        </authorList>
    </citation>
    <scope>NUCLEOTIDE SEQUENCE</scope>
    <source>
        <strain evidence="2">PS683</strain>
    </source>
</reference>